<proteinExistence type="inferred from homology"/>
<name>A0ABY7WU00_9LACO</name>
<dbReference type="EMBL" id="CP117884">
    <property type="protein sequence ID" value="WDF83643.1"/>
    <property type="molecule type" value="Genomic_DNA"/>
</dbReference>
<dbReference type="InterPro" id="IPR052399">
    <property type="entry name" value="Phage_Baseplate_Assmbl_Protein"/>
</dbReference>
<dbReference type="RefSeq" id="WP_274261935.1">
    <property type="nucleotide sequence ID" value="NZ_CP117884.1"/>
</dbReference>
<dbReference type="Pfam" id="PF26078">
    <property type="entry name" value="Baseplate_J_M"/>
    <property type="match status" value="1"/>
</dbReference>
<dbReference type="Pfam" id="PF26079">
    <property type="entry name" value="Baseplate_J_C"/>
    <property type="match status" value="1"/>
</dbReference>
<dbReference type="PANTHER" id="PTHR37829:SF3">
    <property type="entry name" value="PROTEIN JAYE-RELATED"/>
    <property type="match status" value="1"/>
</dbReference>
<organism evidence="4 5">
    <name type="scientific">Lacticaseibacillus pabuli</name>
    <dbReference type="NCBI Taxonomy" id="3025672"/>
    <lineage>
        <taxon>Bacteria</taxon>
        <taxon>Bacillati</taxon>
        <taxon>Bacillota</taxon>
        <taxon>Bacilli</taxon>
        <taxon>Lactobacillales</taxon>
        <taxon>Lactobacillaceae</taxon>
        <taxon>Lacticaseibacillus</taxon>
    </lineage>
</organism>
<feature type="domain" description="Baseplate J-like central" evidence="2">
    <location>
        <begin position="193"/>
        <end position="275"/>
    </location>
</feature>
<reference evidence="4 5" key="1">
    <citation type="submission" date="2023-02" db="EMBL/GenBank/DDBJ databases">
        <title>Genome sequence of Lacticaseibacillus sp. KACC 23028.</title>
        <authorList>
            <person name="Kim S."/>
            <person name="Heo J."/>
            <person name="Kwon S.-W."/>
        </authorList>
    </citation>
    <scope>NUCLEOTIDE SEQUENCE [LARGE SCALE GENOMIC DNA]</scope>
    <source>
        <strain evidence="4 5">KACC 23028</strain>
    </source>
</reference>
<evidence type="ECO:0000259" key="2">
    <source>
        <dbReference type="Pfam" id="PF26078"/>
    </source>
</evidence>
<evidence type="ECO:0000313" key="5">
    <source>
        <dbReference type="Proteomes" id="UP001220377"/>
    </source>
</evidence>
<dbReference type="Proteomes" id="UP001220377">
    <property type="component" value="Chromosome"/>
</dbReference>
<evidence type="ECO:0000259" key="3">
    <source>
        <dbReference type="Pfam" id="PF26079"/>
    </source>
</evidence>
<gene>
    <name evidence="4" type="ORF">PQ472_05245</name>
</gene>
<dbReference type="PANTHER" id="PTHR37829">
    <property type="entry name" value="PHAGE-LIKE ELEMENT PBSX PROTEIN XKDT"/>
    <property type="match status" value="1"/>
</dbReference>
<comment type="similarity">
    <text evidence="1">Belongs to the Mu gp47/PBSX XkdT family.</text>
</comment>
<accession>A0ABY7WU00</accession>
<sequence length="388" mass="41884">MTPQEYASQFSKYTFDYFINSALNNVPDTIDKREGSIIYDAIAPVALDYEALAIELQNALLMSFTQTATDEFLDYRGQEKGLTRKPATYAQVTATMTDTAGAPAVVQVGDRFSSEGADPFIYDVVTPDDDGKVVLQCEQLGTAPNHYVGNLLPVTAQSLFGTGTITDVSVPARDAESDDDFRARILGTTDALAYGGNIADYQQMVDSLQVTGAVQVYPTWDGGGTVKLVIIDNDYDLPSEELINQVQQAIMPTDDAAVGNGYGLAPIGHTVTVVAPNIRTIPVSFTLTVDGTTDYDTAMASAKQALADYFLDRRKVWGTLAKGSRQYALSLYRSQIMSTIMAVPGVVNVTKLLLDGADADVQMQYTRLKSELPELGEVSISENPANQA</sequence>
<dbReference type="InterPro" id="IPR058530">
    <property type="entry name" value="Baseplate_J-like_C"/>
</dbReference>
<protein>
    <submittedName>
        <fullName evidence="4">Baseplate J/gp47 family protein</fullName>
    </submittedName>
</protein>
<evidence type="ECO:0000256" key="1">
    <source>
        <dbReference type="ARBA" id="ARBA00038087"/>
    </source>
</evidence>
<dbReference type="InterPro" id="IPR058531">
    <property type="entry name" value="Baseplate_J_M"/>
</dbReference>
<evidence type="ECO:0000313" key="4">
    <source>
        <dbReference type="EMBL" id="WDF83643.1"/>
    </source>
</evidence>
<keyword evidence="5" id="KW-1185">Reference proteome</keyword>
<feature type="domain" description="Baseplate J-like C-terminal" evidence="3">
    <location>
        <begin position="281"/>
        <end position="381"/>
    </location>
</feature>